<feature type="compositionally biased region" description="Basic and acidic residues" evidence="1">
    <location>
        <begin position="58"/>
        <end position="71"/>
    </location>
</feature>
<proteinExistence type="predicted"/>
<dbReference type="GeneID" id="112453490"/>
<dbReference type="AlphaFoldDB" id="A0A6J1PK85"/>
<name>A0A6J1PK85_9HYME</name>
<accession>A0A6J1PK85</accession>
<keyword evidence="2" id="KW-1185">Reference proteome</keyword>
<sequence>MEFRAKVTVKKETLEKLIRDQTNEILRGLKEEIKDQRKEIESLRRKVRRLEQSTGKKKRDESAESRGRLEERKWWSDDDERNDDERRRKNIIIRIEKNRWTGKGTNWEKVRQLFSEDLKIKVEMKEASVIGLRREWLTMLVRLGSEEEKWRVLDARRRVGSRLKVNMDEDKFIERRIREEEKEKGKEGRRWRETKRT</sequence>
<evidence type="ECO:0000313" key="3">
    <source>
        <dbReference type="RefSeq" id="XP_024870042.1"/>
    </source>
</evidence>
<evidence type="ECO:0000256" key="1">
    <source>
        <dbReference type="SAM" id="MobiDB-lite"/>
    </source>
</evidence>
<dbReference type="RefSeq" id="XP_024870042.1">
    <property type="nucleotide sequence ID" value="XM_025014274.1"/>
</dbReference>
<feature type="region of interest" description="Disordered" evidence="1">
    <location>
        <begin position="49"/>
        <end position="71"/>
    </location>
</feature>
<dbReference type="Proteomes" id="UP000504618">
    <property type="component" value="Unplaced"/>
</dbReference>
<protein>
    <submittedName>
        <fullName evidence="3">Golgin subfamily A member 6-like protein 2</fullName>
    </submittedName>
</protein>
<reference evidence="3" key="1">
    <citation type="submission" date="2025-08" db="UniProtKB">
        <authorList>
            <consortium name="RefSeq"/>
        </authorList>
    </citation>
    <scope>IDENTIFICATION</scope>
    <source>
        <tissue evidence="3">Whole body</tissue>
    </source>
</reference>
<gene>
    <name evidence="3" type="primary">LOC112453490</name>
</gene>
<evidence type="ECO:0000313" key="2">
    <source>
        <dbReference type="Proteomes" id="UP000504618"/>
    </source>
</evidence>
<organism evidence="2 3">
    <name type="scientific">Temnothorax curvispinosus</name>
    <dbReference type="NCBI Taxonomy" id="300111"/>
    <lineage>
        <taxon>Eukaryota</taxon>
        <taxon>Metazoa</taxon>
        <taxon>Ecdysozoa</taxon>
        <taxon>Arthropoda</taxon>
        <taxon>Hexapoda</taxon>
        <taxon>Insecta</taxon>
        <taxon>Pterygota</taxon>
        <taxon>Neoptera</taxon>
        <taxon>Endopterygota</taxon>
        <taxon>Hymenoptera</taxon>
        <taxon>Apocrita</taxon>
        <taxon>Aculeata</taxon>
        <taxon>Formicoidea</taxon>
        <taxon>Formicidae</taxon>
        <taxon>Myrmicinae</taxon>
        <taxon>Temnothorax</taxon>
    </lineage>
</organism>